<dbReference type="GO" id="GO:0016747">
    <property type="term" value="F:acyltransferase activity, transferring groups other than amino-acyl groups"/>
    <property type="evidence" value="ECO:0007669"/>
    <property type="project" value="InterPro"/>
</dbReference>
<dbReference type="PIRSF" id="PIRSF021278">
    <property type="entry name" value="AcuA"/>
    <property type="match status" value="1"/>
</dbReference>
<dbReference type="Pfam" id="PF00583">
    <property type="entry name" value="Acetyltransf_1"/>
    <property type="match status" value="1"/>
</dbReference>
<dbReference type="Proteomes" id="UP000252585">
    <property type="component" value="Unassembled WGS sequence"/>
</dbReference>
<organism evidence="2 3">
    <name type="scientific">Saliterribacillus persicus</name>
    <dbReference type="NCBI Taxonomy" id="930114"/>
    <lineage>
        <taxon>Bacteria</taxon>
        <taxon>Bacillati</taxon>
        <taxon>Bacillota</taxon>
        <taxon>Bacilli</taxon>
        <taxon>Bacillales</taxon>
        <taxon>Bacillaceae</taxon>
        <taxon>Saliterribacillus</taxon>
    </lineage>
</organism>
<dbReference type="PROSITE" id="PS51186">
    <property type="entry name" value="GNAT"/>
    <property type="match status" value="1"/>
</dbReference>
<evidence type="ECO:0000313" key="2">
    <source>
        <dbReference type="EMBL" id="RCW62651.1"/>
    </source>
</evidence>
<gene>
    <name evidence="2" type="ORF">DFR57_1246</name>
</gene>
<protein>
    <submittedName>
        <fullName evidence="2">Acetoin utilization protein AcuA</fullName>
    </submittedName>
</protein>
<dbReference type="OrthoDB" id="5416633at2"/>
<dbReference type="InterPro" id="IPR024699">
    <property type="entry name" value="AcuA"/>
</dbReference>
<dbReference type="AlphaFoldDB" id="A0A368X3Q5"/>
<proteinExistence type="predicted"/>
<keyword evidence="3" id="KW-1185">Reference proteome</keyword>
<dbReference type="EMBL" id="QPJJ01000024">
    <property type="protein sequence ID" value="RCW62651.1"/>
    <property type="molecule type" value="Genomic_DNA"/>
</dbReference>
<dbReference type="InterPro" id="IPR000182">
    <property type="entry name" value="GNAT_dom"/>
</dbReference>
<accession>A0A368X3Q5</accession>
<dbReference type="GO" id="GO:0045150">
    <property type="term" value="P:acetoin catabolic process"/>
    <property type="evidence" value="ECO:0007669"/>
    <property type="project" value="InterPro"/>
</dbReference>
<dbReference type="Gene3D" id="3.40.630.30">
    <property type="match status" value="1"/>
</dbReference>
<feature type="domain" description="N-acetyltransferase" evidence="1">
    <location>
        <begin position="23"/>
        <end position="192"/>
    </location>
</feature>
<dbReference type="InterPro" id="IPR016181">
    <property type="entry name" value="Acyl_CoA_acyltransferase"/>
</dbReference>
<evidence type="ECO:0000259" key="1">
    <source>
        <dbReference type="PROSITE" id="PS51186"/>
    </source>
</evidence>
<evidence type="ECO:0000313" key="3">
    <source>
        <dbReference type="Proteomes" id="UP000252585"/>
    </source>
</evidence>
<dbReference type="RefSeq" id="WP_114354519.1">
    <property type="nucleotide sequence ID" value="NZ_QPJJ01000024.1"/>
</dbReference>
<reference evidence="2 3" key="1">
    <citation type="submission" date="2018-07" db="EMBL/GenBank/DDBJ databases">
        <title>Genomic Encyclopedia of Type Strains, Phase IV (KMG-IV): sequencing the most valuable type-strain genomes for metagenomic binning, comparative biology and taxonomic classification.</title>
        <authorList>
            <person name="Goeker M."/>
        </authorList>
    </citation>
    <scope>NUCLEOTIDE SEQUENCE [LARGE SCALE GENOMIC DNA]</scope>
    <source>
        <strain evidence="2 3">DSM 27696</strain>
    </source>
</reference>
<sequence>MNHKKTYQEKILSTSVGEIVLAGPISSEKLSELDFHKKLEAFRPSEKQKKALMGIADLDEGRIIAGIINDEIVGYATFLHPDPLERWSAFNMQNLIELGAIEIAPEFRGIGLGSSLIKLAIDDPFMENYIIFSTEYYWHWDLKDTKLSVWNYRKIMEKMMFAGGLTPAPTNDPEIMSHPANCLMVRIGKNVPKKDIEKFDELRFLDESKHSPFI</sequence>
<comment type="caution">
    <text evidence="2">The sequence shown here is derived from an EMBL/GenBank/DDBJ whole genome shotgun (WGS) entry which is preliminary data.</text>
</comment>
<name>A0A368X3Q5_9BACI</name>
<dbReference type="GO" id="GO:0019152">
    <property type="term" value="F:acetoin dehydrogenase (NAD+) activity"/>
    <property type="evidence" value="ECO:0007669"/>
    <property type="project" value="InterPro"/>
</dbReference>
<dbReference type="SUPFAM" id="SSF55729">
    <property type="entry name" value="Acyl-CoA N-acyltransferases (Nat)"/>
    <property type="match status" value="1"/>
</dbReference>
<dbReference type="CDD" id="cd04301">
    <property type="entry name" value="NAT_SF"/>
    <property type="match status" value="1"/>
</dbReference>